<proteinExistence type="predicted"/>
<protein>
    <submittedName>
        <fullName evidence="2">Uncharacterized protein</fullName>
    </submittedName>
</protein>
<evidence type="ECO:0000313" key="2">
    <source>
        <dbReference type="EMBL" id="CAF1007222.1"/>
    </source>
</evidence>
<name>A0A814H8C1_9BILA</name>
<evidence type="ECO:0000313" key="3">
    <source>
        <dbReference type="Proteomes" id="UP000663879"/>
    </source>
</evidence>
<comment type="caution">
    <text evidence="2">The sequence shown here is derived from an EMBL/GenBank/DDBJ whole genome shotgun (WGS) entry which is preliminary data.</text>
</comment>
<feature type="region of interest" description="Disordered" evidence="1">
    <location>
        <begin position="202"/>
        <end position="323"/>
    </location>
</feature>
<reference evidence="2" key="1">
    <citation type="submission" date="2021-02" db="EMBL/GenBank/DDBJ databases">
        <authorList>
            <person name="Nowell W R."/>
        </authorList>
    </citation>
    <scope>NUCLEOTIDE SEQUENCE</scope>
    <source>
        <strain evidence="2">Ploen Becks lab</strain>
    </source>
</reference>
<organism evidence="2 3">
    <name type="scientific">Brachionus calyciflorus</name>
    <dbReference type="NCBI Taxonomy" id="104777"/>
    <lineage>
        <taxon>Eukaryota</taxon>
        <taxon>Metazoa</taxon>
        <taxon>Spiralia</taxon>
        <taxon>Gnathifera</taxon>
        <taxon>Rotifera</taxon>
        <taxon>Eurotatoria</taxon>
        <taxon>Monogononta</taxon>
        <taxon>Pseudotrocha</taxon>
        <taxon>Ploima</taxon>
        <taxon>Brachionidae</taxon>
        <taxon>Brachionus</taxon>
    </lineage>
</organism>
<dbReference type="Proteomes" id="UP000663879">
    <property type="component" value="Unassembled WGS sequence"/>
</dbReference>
<evidence type="ECO:0000256" key="1">
    <source>
        <dbReference type="SAM" id="MobiDB-lite"/>
    </source>
</evidence>
<feature type="region of interest" description="Disordered" evidence="1">
    <location>
        <begin position="1"/>
        <end position="27"/>
    </location>
</feature>
<accession>A0A814H8C1</accession>
<sequence>MQEGMVSMELSQQENDEARATSFDQSQPDFLGDLSRLSSGNLNDDLKSNITSYFLTNVNQLARVPLNDLLTCIKSLNIEVIKYLRKEIAFNLLNHHNLQNNYSLKPNSKKLSESDLNTVFKKITQTSHLLNENDLEDIFTSMEEIHIDVKNSNNQIKSLIDLIQIQSIRIRTRQSENQALKSTVQNNNLMLKQIQSHLKIRNLNDDSNNPHTSHVPNTPKQPMYSTVLASGQKNKKETPRYKRPAQDSPPTNNDQSNKRTRSKSNSNPNKKNQTSFPTRPSTCPNRQTNIRTFDLNNSDDQSKPNDSNENDFKVAGPRKKSKKASIQKYIKHLVNVPIVFDLDKIKDKNNWPLGVVIGRYKKPYAERVSQQLAESSSNSSSQIN</sequence>
<keyword evidence="3" id="KW-1185">Reference proteome</keyword>
<feature type="compositionally biased region" description="Polar residues" evidence="1">
    <location>
        <begin position="276"/>
        <end position="307"/>
    </location>
</feature>
<dbReference type="EMBL" id="CAJNOC010004035">
    <property type="protein sequence ID" value="CAF1007222.1"/>
    <property type="molecule type" value="Genomic_DNA"/>
</dbReference>
<dbReference type="AlphaFoldDB" id="A0A814H8C1"/>
<gene>
    <name evidence="2" type="ORF">OXX778_LOCUS16711</name>
</gene>
<feature type="compositionally biased region" description="Polar residues" evidence="1">
    <location>
        <begin position="205"/>
        <end position="232"/>
    </location>
</feature>
<feature type="compositionally biased region" description="Low complexity" evidence="1">
    <location>
        <begin position="263"/>
        <end position="275"/>
    </location>
</feature>